<protein>
    <submittedName>
        <fullName evidence="3">Peptidase M23</fullName>
    </submittedName>
</protein>
<dbReference type="HOGENOM" id="CLU_029425_4_0_7"/>
<evidence type="ECO:0000313" key="4">
    <source>
        <dbReference type="Proteomes" id="UP000011724"/>
    </source>
</evidence>
<dbReference type="InterPro" id="IPR016047">
    <property type="entry name" value="M23ase_b-sheet_dom"/>
</dbReference>
<dbReference type="KEGG" id="dpi:BN4_10510"/>
<organism evidence="3 4">
    <name type="scientific">Pseudodesulfovibrio piezophilus (strain DSM 21447 / JCM 15486 / C1TLV30)</name>
    <name type="common">Desulfovibrio piezophilus</name>
    <dbReference type="NCBI Taxonomy" id="1322246"/>
    <lineage>
        <taxon>Bacteria</taxon>
        <taxon>Pseudomonadati</taxon>
        <taxon>Thermodesulfobacteriota</taxon>
        <taxon>Desulfovibrionia</taxon>
        <taxon>Desulfovibrionales</taxon>
        <taxon>Desulfovibrionaceae</taxon>
    </lineage>
</organism>
<dbReference type="PANTHER" id="PTHR21666">
    <property type="entry name" value="PEPTIDASE-RELATED"/>
    <property type="match status" value="1"/>
</dbReference>
<dbReference type="CDD" id="cd12797">
    <property type="entry name" value="M23_peptidase"/>
    <property type="match status" value="1"/>
</dbReference>
<dbReference type="STRING" id="1322246.BN4_10510"/>
<gene>
    <name evidence="3" type="ordered locus">BN4_10510</name>
</gene>
<sequence>METGETLHKTLLQENKKADDKEVRVKELTRQAGKISLQLSSIEHGIRSLSSKISSQERILRQIRQNEKKARSDHFILEAEKAQIKTELSSLMKYLWPIHLQNIRARFEGVQSWDMFDRRFNWLACVYGATQEKMDEAQLNSDKISNNLERQQLLEKEAETQLSQINKNKDNLLKNKYILRKNLSKTRRKKQTIESELNEILATIEELKYQLQSQKNKKFTLYKRALPWPVHGHLLSSFNLQSKPPRRGLTLGTTADTKVQSVFWGKVVHNDTLRGFGHVVIVYHGYDYYSLYAYLSKTYVRNGQEVEKDEPLGVVGYSPKVGGPGLYFELRFHQKPINPKLWLTALR</sequence>
<reference evidence="4" key="2">
    <citation type="journal article" date="2013" name="Stand. Genomic Sci.">
        <title>Complete genome sequence of Desulfocapsa sulfexigens, a marine deltaproteobacterium specialized in disproportionating inorganic sulfur compounds.</title>
        <authorList>
            <person name="Finster K.W."/>
            <person name="Kjeldsen K.U."/>
            <person name="Kube M."/>
            <person name="Reinhardt R."/>
            <person name="Mussmann M."/>
            <person name="Amann R."/>
            <person name="Schreiber L."/>
        </authorList>
    </citation>
    <scope>NUCLEOTIDE SEQUENCE [LARGE SCALE GENOMIC DNA]</scope>
    <source>
        <strain evidence="4">DSM 10523 / SB164P1</strain>
    </source>
</reference>
<evidence type="ECO:0000259" key="2">
    <source>
        <dbReference type="Pfam" id="PF01551"/>
    </source>
</evidence>
<dbReference type="Gene3D" id="2.70.70.10">
    <property type="entry name" value="Glucose Permease (Domain IIA)"/>
    <property type="match status" value="1"/>
</dbReference>
<proteinExistence type="predicted"/>
<dbReference type="Proteomes" id="UP000011724">
    <property type="component" value="Chromosome"/>
</dbReference>
<reference evidence="3 4" key="1">
    <citation type="journal article" date="2013" name="PLoS ONE">
        <title>The first genomic and proteomic characterization of a deep-sea sulfate reducer: insights into the piezophilic lifestyle of Desulfovibrio piezophilus.</title>
        <authorList>
            <person name="Pradel N."/>
            <person name="Ji B."/>
            <person name="Gimenez G."/>
            <person name="Talla E."/>
            <person name="Lenoble P."/>
            <person name="Garel M."/>
            <person name="Tamburini C."/>
            <person name="Fourquet P."/>
            <person name="Lebrun R."/>
            <person name="Bertin P."/>
            <person name="Denis Y."/>
            <person name="Pophillat M."/>
            <person name="Barbe V."/>
            <person name="Ollivier B."/>
            <person name="Dolla A."/>
        </authorList>
    </citation>
    <scope>NUCLEOTIDE SEQUENCE [LARGE SCALE GENOMIC DNA]</scope>
    <source>
        <strain evidence="4">DSM 10523 / SB164P1</strain>
    </source>
</reference>
<dbReference type="GO" id="GO:0004222">
    <property type="term" value="F:metalloendopeptidase activity"/>
    <property type="evidence" value="ECO:0007669"/>
    <property type="project" value="TreeGrafter"/>
</dbReference>
<dbReference type="InterPro" id="IPR011055">
    <property type="entry name" value="Dup_hybrid_motif"/>
</dbReference>
<dbReference type="eggNOG" id="COG4942">
    <property type="taxonomic scope" value="Bacteria"/>
</dbReference>
<dbReference type="SUPFAM" id="SSF51261">
    <property type="entry name" value="Duplicated hybrid motif"/>
    <property type="match status" value="1"/>
</dbReference>
<dbReference type="AlphaFoldDB" id="M1WUQ5"/>
<keyword evidence="1" id="KW-0175">Coiled coil</keyword>
<dbReference type="PATRIC" id="fig|879567.3.peg.531"/>
<dbReference type="InterPro" id="IPR050570">
    <property type="entry name" value="Cell_wall_metabolism_enzyme"/>
</dbReference>
<feature type="coiled-coil region" evidence="1">
    <location>
        <begin position="134"/>
        <end position="217"/>
    </location>
</feature>
<feature type="coiled-coil region" evidence="1">
    <location>
        <begin position="11"/>
        <end position="66"/>
    </location>
</feature>
<dbReference type="PANTHER" id="PTHR21666:SF270">
    <property type="entry name" value="MUREIN HYDROLASE ACTIVATOR ENVC"/>
    <property type="match status" value="1"/>
</dbReference>
<keyword evidence="4" id="KW-1185">Reference proteome</keyword>
<dbReference type="BioCyc" id="DPIE1322246:BN4_RS02640-MONOMER"/>
<feature type="domain" description="M23ase beta-sheet core" evidence="2">
    <location>
        <begin position="246"/>
        <end position="339"/>
    </location>
</feature>
<accession>M1WUQ5</accession>
<dbReference type="Pfam" id="PF01551">
    <property type="entry name" value="Peptidase_M23"/>
    <property type="match status" value="1"/>
</dbReference>
<evidence type="ECO:0000256" key="1">
    <source>
        <dbReference type="SAM" id="Coils"/>
    </source>
</evidence>
<dbReference type="EMBL" id="FO203427">
    <property type="protein sequence ID" value="CCH47748.1"/>
    <property type="molecule type" value="Genomic_DNA"/>
</dbReference>
<name>M1WUQ5_PSEP2</name>
<evidence type="ECO:0000313" key="3">
    <source>
        <dbReference type="EMBL" id="CCH47748.1"/>
    </source>
</evidence>